<comment type="catalytic activity">
    <reaction evidence="9 10">
        <text>D-glyceraldehyde 3-phosphate = dihydroxyacetone phosphate</text>
        <dbReference type="Rhea" id="RHEA:18585"/>
        <dbReference type="ChEBI" id="CHEBI:57642"/>
        <dbReference type="ChEBI" id="CHEBI:59776"/>
        <dbReference type="EC" id="5.3.1.1"/>
    </reaction>
</comment>
<evidence type="ECO:0000313" key="12">
    <source>
        <dbReference type="Proteomes" id="UP000053370"/>
    </source>
</evidence>
<dbReference type="InterPro" id="IPR020861">
    <property type="entry name" value="Triosephosphate_isomerase_AS"/>
</dbReference>
<evidence type="ECO:0000256" key="10">
    <source>
        <dbReference type="RuleBase" id="RU363013"/>
    </source>
</evidence>
<keyword evidence="8 9" id="KW-0413">Isomerase</keyword>
<evidence type="ECO:0000313" key="11">
    <source>
        <dbReference type="EMBL" id="GAP40432.1"/>
    </source>
</evidence>
<feature type="binding site" evidence="9">
    <location>
        <begin position="234"/>
        <end position="235"/>
    </location>
    <ligand>
        <name>substrate</name>
    </ligand>
</feature>
<dbReference type="EC" id="5.3.1.1" evidence="3 9"/>
<feature type="active site" description="Proton acceptor" evidence="9">
    <location>
        <position position="166"/>
    </location>
</feature>
<dbReference type="FunFam" id="3.20.20.70:FF:000016">
    <property type="entry name" value="Triosephosphate isomerase"/>
    <property type="match status" value="1"/>
</dbReference>
<dbReference type="CDD" id="cd00311">
    <property type="entry name" value="TIM"/>
    <property type="match status" value="1"/>
</dbReference>
<dbReference type="STRING" id="1678840.ATC1_13408"/>
<gene>
    <name evidence="9" type="primary">tpiA</name>
    <name evidence="11" type="ORF">ATC1_13408</name>
</gene>
<evidence type="ECO:0000256" key="3">
    <source>
        <dbReference type="ARBA" id="ARBA00011940"/>
    </source>
</evidence>
<dbReference type="PANTHER" id="PTHR21139">
    <property type="entry name" value="TRIOSEPHOSPHATE ISOMERASE"/>
    <property type="match status" value="1"/>
</dbReference>
<dbReference type="Pfam" id="PF00121">
    <property type="entry name" value="TIM"/>
    <property type="match status" value="1"/>
</dbReference>
<dbReference type="PATRIC" id="fig|1678840.3.peg.1678"/>
<evidence type="ECO:0000256" key="8">
    <source>
        <dbReference type="ARBA" id="ARBA00023235"/>
    </source>
</evidence>
<dbReference type="GO" id="GO:0005829">
    <property type="term" value="C:cytosol"/>
    <property type="evidence" value="ECO:0007669"/>
    <property type="project" value="TreeGrafter"/>
</dbReference>
<comment type="subcellular location">
    <subcellularLocation>
        <location evidence="9 10">Cytoplasm</location>
    </subcellularLocation>
</comment>
<evidence type="ECO:0000256" key="9">
    <source>
        <dbReference type="HAMAP-Rule" id="MF_00147"/>
    </source>
</evidence>
<dbReference type="GO" id="GO:0019563">
    <property type="term" value="P:glycerol catabolic process"/>
    <property type="evidence" value="ECO:0007669"/>
    <property type="project" value="TreeGrafter"/>
</dbReference>
<dbReference type="Gene3D" id="3.20.20.70">
    <property type="entry name" value="Aldolase class I"/>
    <property type="match status" value="1"/>
</dbReference>
<sequence>MRKPMVAGNWKMNKTVADAVKLINELLPELQAQTAVDRVVCPPFTALYSVSELLKNSGIGCGAQDLFWEAKGAFTGEIAPDMIAELGEYVIIGHSERRTYFGETDESVNKKVLAALSIGLTPIVCVGETLAENQSGQTETVVTRQIHNGLKGLSTADAEKIIIAYEPVWAIGTGLAATGPQANQVIADYIRKPYAAMYGDVAAQAIRVLYGGSVKGSNAAEFFGQPDIDGALVGGASLKKTDFMEIVNAAAVL</sequence>
<comment type="pathway">
    <text evidence="1 9 10">Carbohydrate degradation; glycolysis; D-glyceraldehyde 3-phosphate from glycerone phosphate: step 1/1.</text>
</comment>
<dbReference type="PROSITE" id="PS00171">
    <property type="entry name" value="TIM_1"/>
    <property type="match status" value="1"/>
</dbReference>
<dbReference type="Proteomes" id="UP000053370">
    <property type="component" value="Unassembled WGS sequence"/>
</dbReference>
<accession>A0A0S7BU58</accession>
<keyword evidence="7 9" id="KW-0324">Glycolysis</keyword>
<evidence type="ECO:0000256" key="1">
    <source>
        <dbReference type="ARBA" id="ARBA00004680"/>
    </source>
</evidence>
<keyword evidence="5 9" id="KW-0312">Gluconeogenesis</keyword>
<dbReference type="GO" id="GO:0004807">
    <property type="term" value="F:triose-phosphate isomerase activity"/>
    <property type="evidence" value="ECO:0007669"/>
    <property type="project" value="UniProtKB-UniRule"/>
</dbReference>
<dbReference type="InterPro" id="IPR013785">
    <property type="entry name" value="Aldolase_TIM"/>
</dbReference>
<dbReference type="RefSeq" id="WP_062279708.1">
    <property type="nucleotide sequence ID" value="NZ_DF968181.1"/>
</dbReference>
<dbReference type="OrthoDB" id="9809429at2"/>
<dbReference type="SUPFAM" id="SSF51351">
    <property type="entry name" value="Triosephosphate isomerase (TIM)"/>
    <property type="match status" value="1"/>
</dbReference>
<dbReference type="PROSITE" id="PS51440">
    <property type="entry name" value="TIM_2"/>
    <property type="match status" value="1"/>
</dbReference>
<dbReference type="InterPro" id="IPR035990">
    <property type="entry name" value="TIM_sf"/>
</dbReference>
<dbReference type="GO" id="GO:0006094">
    <property type="term" value="P:gluconeogenesis"/>
    <property type="evidence" value="ECO:0007669"/>
    <property type="project" value="UniProtKB-UniRule"/>
</dbReference>
<dbReference type="AlphaFoldDB" id="A0A0S7BU58"/>
<comment type="similarity">
    <text evidence="2 9 10">Belongs to the triosephosphate isomerase family.</text>
</comment>
<name>A0A0S7BU58_9CHLR</name>
<keyword evidence="6 9" id="KW-0963">Cytoplasm</keyword>
<evidence type="ECO:0000256" key="4">
    <source>
        <dbReference type="ARBA" id="ARBA00019397"/>
    </source>
</evidence>
<protein>
    <recommendedName>
        <fullName evidence="4 9">Triosephosphate isomerase</fullName>
        <shortName evidence="9">TIM</shortName>
        <shortName evidence="9">TPI</shortName>
        <ecNumber evidence="3 9">5.3.1.1</ecNumber>
    </recommendedName>
    <alternativeName>
        <fullName evidence="9">Triose-phosphate isomerase</fullName>
    </alternativeName>
</protein>
<organism evidence="11">
    <name type="scientific">Flexilinea flocculi</name>
    <dbReference type="NCBI Taxonomy" id="1678840"/>
    <lineage>
        <taxon>Bacteria</taxon>
        <taxon>Bacillati</taxon>
        <taxon>Chloroflexota</taxon>
        <taxon>Anaerolineae</taxon>
        <taxon>Anaerolineales</taxon>
        <taxon>Anaerolineaceae</taxon>
        <taxon>Flexilinea</taxon>
    </lineage>
</organism>
<feature type="active site" description="Electrophile" evidence="9">
    <location>
        <position position="94"/>
    </location>
</feature>
<dbReference type="PANTHER" id="PTHR21139:SF42">
    <property type="entry name" value="TRIOSEPHOSPHATE ISOMERASE"/>
    <property type="match status" value="1"/>
</dbReference>
<evidence type="ECO:0000256" key="7">
    <source>
        <dbReference type="ARBA" id="ARBA00023152"/>
    </source>
</evidence>
<evidence type="ECO:0000256" key="2">
    <source>
        <dbReference type="ARBA" id="ARBA00007422"/>
    </source>
</evidence>
<comment type="subunit">
    <text evidence="9 10">Homodimer.</text>
</comment>
<dbReference type="UniPathway" id="UPA00138"/>
<dbReference type="EMBL" id="DF968181">
    <property type="protein sequence ID" value="GAP40432.1"/>
    <property type="molecule type" value="Genomic_DNA"/>
</dbReference>
<dbReference type="UniPathway" id="UPA00109">
    <property type="reaction ID" value="UER00189"/>
</dbReference>
<comment type="function">
    <text evidence="9">Involved in the gluconeogenesis. Catalyzes stereospecifically the conversion of dihydroxyacetone phosphate (DHAP) to D-glyceraldehyde-3-phosphate (G3P).</text>
</comment>
<feature type="binding site" evidence="9">
    <location>
        <begin position="9"/>
        <end position="11"/>
    </location>
    <ligand>
        <name>substrate</name>
    </ligand>
</feature>
<dbReference type="InterPro" id="IPR000652">
    <property type="entry name" value="Triosephosphate_isomerase"/>
</dbReference>
<proteinExistence type="inferred from homology"/>
<feature type="binding site" evidence="9">
    <location>
        <position position="172"/>
    </location>
    <ligand>
        <name>substrate</name>
    </ligand>
</feature>
<reference evidence="11" key="1">
    <citation type="journal article" date="2015" name="Genome Announc.">
        <title>Draft Genome Sequence of Anaerolineae Strain TC1, a Novel Isolate from a Methanogenic Wastewater Treatment System.</title>
        <authorList>
            <person name="Matsuura N."/>
            <person name="Tourlousse D.M."/>
            <person name="Sun L."/>
            <person name="Toyonaga M."/>
            <person name="Kuroda K."/>
            <person name="Ohashi A."/>
            <person name="Cruz R."/>
            <person name="Yamaguchi T."/>
            <person name="Sekiguchi Y."/>
        </authorList>
    </citation>
    <scope>NUCLEOTIDE SEQUENCE [LARGE SCALE GENOMIC DNA]</scope>
    <source>
        <strain evidence="11">TC1</strain>
    </source>
</reference>
<dbReference type="NCBIfam" id="TIGR00419">
    <property type="entry name" value="tim"/>
    <property type="match status" value="1"/>
</dbReference>
<dbReference type="GO" id="GO:0046166">
    <property type="term" value="P:glyceraldehyde-3-phosphate biosynthetic process"/>
    <property type="evidence" value="ECO:0007669"/>
    <property type="project" value="TreeGrafter"/>
</dbReference>
<dbReference type="HAMAP" id="MF_00147_B">
    <property type="entry name" value="TIM_B"/>
    <property type="match status" value="1"/>
</dbReference>
<evidence type="ECO:0000256" key="5">
    <source>
        <dbReference type="ARBA" id="ARBA00022432"/>
    </source>
</evidence>
<feature type="binding site" evidence="9">
    <location>
        <position position="213"/>
    </location>
    <ligand>
        <name>substrate</name>
    </ligand>
</feature>
<comment type="pathway">
    <text evidence="9 10">Carbohydrate biosynthesis; gluconeogenesis.</text>
</comment>
<keyword evidence="12" id="KW-1185">Reference proteome</keyword>
<dbReference type="InterPro" id="IPR022896">
    <property type="entry name" value="TrioseP_Isoase_bac/euk"/>
</dbReference>
<evidence type="ECO:0000256" key="6">
    <source>
        <dbReference type="ARBA" id="ARBA00022490"/>
    </source>
</evidence>
<dbReference type="GO" id="GO:0006096">
    <property type="term" value="P:glycolytic process"/>
    <property type="evidence" value="ECO:0007669"/>
    <property type="project" value="UniProtKB-UniRule"/>
</dbReference>